<evidence type="ECO:0000256" key="5">
    <source>
        <dbReference type="ARBA" id="ARBA00022842"/>
    </source>
</evidence>
<dbReference type="InterPro" id="IPR015797">
    <property type="entry name" value="NUDIX_hydrolase-like_dom_sf"/>
</dbReference>
<keyword evidence="9" id="KW-1185">Reference proteome</keyword>
<dbReference type="Proteomes" id="UP000214880">
    <property type="component" value="Unassembled WGS sequence"/>
</dbReference>
<dbReference type="SUPFAM" id="SSF55811">
    <property type="entry name" value="Nudix"/>
    <property type="match status" value="1"/>
</dbReference>
<evidence type="ECO:0000313" key="8">
    <source>
        <dbReference type="EMBL" id="SDL48275.1"/>
    </source>
</evidence>
<dbReference type="STRING" id="146817.SAMN04488502_10115"/>
<accession>A0A1G9KFV2</accession>
<evidence type="ECO:0000313" key="9">
    <source>
        <dbReference type="Proteomes" id="UP000214880"/>
    </source>
</evidence>
<dbReference type="AlphaFoldDB" id="A0A1G9KFV2"/>
<reference evidence="8 9" key="1">
    <citation type="submission" date="2016-10" db="EMBL/GenBank/DDBJ databases">
        <authorList>
            <person name="de Groot N.N."/>
        </authorList>
    </citation>
    <scope>NUCLEOTIDE SEQUENCE [LARGE SCALE GENOMIC DNA]</scope>
    <source>
        <strain evidence="8 9">DSM 1736</strain>
    </source>
</reference>
<keyword evidence="5" id="KW-0460">Magnesium</keyword>
<dbReference type="PROSITE" id="PS51462">
    <property type="entry name" value="NUDIX"/>
    <property type="match status" value="1"/>
</dbReference>
<evidence type="ECO:0000259" key="7">
    <source>
        <dbReference type="PROSITE" id="PS51462"/>
    </source>
</evidence>
<organism evidence="8 9">
    <name type="scientific">Dendrosporobacter quercicolus</name>
    <dbReference type="NCBI Taxonomy" id="146817"/>
    <lineage>
        <taxon>Bacteria</taxon>
        <taxon>Bacillati</taxon>
        <taxon>Bacillota</taxon>
        <taxon>Negativicutes</taxon>
        <taxon>Selenomonadales</taxon>
        <taxon>Sporomusaceae</taxon>
        <taxon>Dendrosporobacter</taxon>
    </lineage>
</organism>
<sequence>MSRWEKAIVTVLCMVHDGNKILLQDRVRKDWRGFTFPGGHVEKEESFVQAIIREIYEETGLTIKEPKLCGVKQFQTDKDERYIVLLFKTDKFDGTLISSDEGEMRWIDRDSLNDYTLVNDFMELLNVFDSDYYSEFMYERNKSNDDWLIKLY</sequence>
<feature type="domain" description="Nudix hydrolase" evidence="7">
    <location>
        <begin position="6"/>
        <end position="138"/>
    </location>
</feature>
<protein>
    <submittedName>
        <fullName evidence="8">8-oxo-dGTP diphosphatase</fullName>
    </submittedName>
</protein>
<dbReference type="InterPro" id="IPR020476">
    <property type="entry name" value="Nudix_hydrolase"/>
</dbReference>
<dbReference type="GO" id="GO:0005737">
    <property type="term" value="C:cytoplasm"/>
    <property type="evidence" value="ECO:0007669"/>
    <property type="project" value="TreeGrafter"/>
</dbReference>
<comment type="similarity">
    <text evidence="2 6">Belongs to the Nudix hydrolase family.</text>
</comment>
<proteinExistence type="inferred from homology"/>
<evidence type="ECO:0000256" key="3">
    <source>
        <dbReference type="ARBA" id="ARBA00022723"/>
    </source>
</evidence>
<gene>
    <name evidence="8" type="ORF">SAMN04488502_10115</name>
</gene>
<dbReference type="GO" id="GO:0016818">
    <property type="term" value="F:hydrolase activity, acting on acid anhydrides, in phosphorus-containing anhydrides"/>
    <property type="evidence" value="ECO:0007669"/>
    <property type="project" value="TreeGrafter"/>
</dbReference>
<evidence type="ECO:0000256" key="4">
    <source>
        <dbReference type="ARBA" id="ARBA00022801"/>
    </source>
</evidence>
<evidence type="ECO:0000256" key="2">
    <source>
        <dbReference type="ARBA" id="ARBA00005582"/>
    </source>
</evidence>
<dbReference type="Gene3D" id="3.90.79.10">
    <property type="entry name" value="Nucleoside Triphosphate Pyrophosphohydrolase"/>
    <property type="match status" value="1"/>
</dbReference>
<evidence type="ECO:0000256" key="6">
    <source>
        <dbReference type="RuleBase" id="RU003476"/>
    </source>
</evidence>
<dbReference type="RefSeq" id="WP_092067062.1">
    <property type="nucleotide sequence ID" value="NZ_FNHB01000001.1"/>
</dbReference>
<keyword evidence="4 6" id="KW-0378">Hydrolase</keyword>
<dbReference type="PANTHER" id="PTHR43758:SF2">
    <property type="entry name" value="OXIDIZED PURINE NUCLEOSIDE TRIPHOSPHATE HYDROLASE"/>
    <property type="match status" value="1"/>
</dbReference>
<dbReference type="GO" id="GO:0046872">
    <property type="term" value="F:metal ion binding"/>
    <property type="evidence" value="ECO:0007669"/>
    <property type="project" value="UniProtKB-KW"/>
</dbReference>
<evidence type="ECO:0000256" key="1">
    <source>
        <dbReference type="ARBA" id="ARBA00001946"/>
    </source>
</evidence>
<dbReference type="InterPro" id="IPR020084">
    <property type="entry name" value="NUDIX_hydrolase_CS"/>
</dbReference>
<name>A0A1G9KFV2_9FIRM</name>
<dbReference type="EMBL" id="FNHB01000001">
    <property type="protein sequence ID" value="SDL48275.1"/>
    <property type="molecule type" value="Genomic_DNA"/>
</dbReference>
<dbReference type="PANTHER" id="PTHR43758">
    <property type="entry name" value="7,8-DIHYDRO-8-OXOGUANINE TRIPHOSPHATASE"/>
    <property type="match status" value="1"/>
</dbReference>
<comment type="cofactor">
    <cofactor evidence="1">
        <name>Mg(2+)</name>
        <dbReference type="ChEBI" id="CHEBI:18420"/>
    </cofactor>
</comment>
<dbReference type="PROSITE" id="PS00893">
    <property type="entry name" value="NUDIX_BOX"/>
    <property type="match status" value="1"/>
</dbReference>
<dbReference type="Pfam" id="PF00293">
    <property type="entry name" value="NUDIX"/>
    <property type="match status" value="1"/>
</dbReference>
<dbReference type="CDD" id="cd18875">
    <property type="entry name" value="NUDIX_Hydrolase"/>
    <property type="match status" value="1"/>
</dbReference>
<dbReference type="PRINTS" id="PR00502">
    <property type="entry name" value="NUDIXFAMILY"/>
</dbReference>
<dbReference type="InterPro" id="IPR000086">
    <property type="entry name" value="NUDIX_hydrolase_dom"/>
</dbReference>
<keyword evidence="3" id="KW-0479">Metal-binding</keyword>
<dbReference type="OrthoDB" id="9810648at2"/>